<accession>A0A3N0CRX1</accession>
<gene>
    <name evidence="1" type="ORF">EFK50_00950</name>
</gene>
<protein>
    <submittedName>
        <fullName evidence="1">Uncharacterized protein</fullName>
    </submittedName>
</protein>
<keyword evidence="2" id="KW-1185">Reference proteome</keyword>
<name>A0A3N0CRX1_9ACTN</name>
<evidence type="ECO:0000313" key="2">
    <source>
        <dbReference type="Proteomes" id="UP000267128"/>
    </source>
</evidence>
<proteinExistence type="predicted"/>
<comment type="caution">
    <text evidence="1">The sequence shown here is derived from an EMBL/GenBank/DDBJ whole genome shotgun (WGS) entry which is preliminary data.</text>
</comment>
<evidence type="ECO:0000313" key="1">
    <source>
        <dbReference type="EMBL" id="RNL66224.1"/>
    </source>
</evidence>
<organism evidence="1 2">
    <name type="scientific">Nocardioides marmoriginsengisoli</name>
    <dbReference type="NCBI Taxonomy" id="661483"/>
    <lineage>
        <taxon>Bacteria</taxon>
        <taxon>Bacillati</taxon>
        <taxon>Actinomycetota</taxon>
        <taxon>Actinomycetes</taxon>
        <taxon>Propionibacteriales</taxon>
        <taxon>Nocardioidaceae</taxon>
        <taxon>Nocardioides</taxon>
    </lineage>
</organism>
<dbReference type="AlphaFoldDB" id="A0A3N0CRX1"/>
<reference evidence="1 2" key="1">
    <citation type="submission" date="2018-11" db="EMBL/GenBank/DDBJ databases">
        <authorList>
            <person name="Li F."/>
        </authorList>
    </citation>
    <scope>NUCLEOTIDE SEQUENCE [LARGE SCALE GENOMIC DNA]</scope>
    <source>
        <strain evidence="1 2">Gsoil 097</strain>
    </source>
</reference>
<dbReference type="Proteomes" id="UP000267128">
    <property type="component" value="Unassembled WGS sequence"/>
</dbReference>
<dbReference type="EMBL" id="RJSE01000001">
    <property type="protein sequence ID" value="RNL66224.1"/>
    <property type="molecule type" value="Genomic_DNA"/>
</dbReference>
<sequence>MAASFHDREPFLEHLFYRALMKTRHVWMLPPLDVGLPRQGLVLTWRRRVVNASPPMWEAYVLWIDERREEARVEWVPASYLQPVESEAPLAGRQRGHQGGPGTG</sequence>